<keyword evidence="9" id="KW-0053">Apoptosis</keyword>
<keyword evidence="14 19" id="KW-0472">Membrane</keyword>
<dbReference type="PROSITE" id="PS50049">
    <property type="entry name" value="THD_2"/>
    <property type="match status" value="1"/>
</dbReference>
<reference evidence="21" key="1">
    <citation type="journal article" date="2020" name="Nat. Ecol. Evol.">
        <title>Deeply conserved synteny resolves early events in vertebrate evolution.</title>
        <authorList>
            <person name="Simakov O."/>
            <person name="Marletaz F."/>
            <person name="Yue J.X."/>
            <person name="O'Connell B."/>
            <person name="Jenkins J."/>
            <person name="Brandt A."/>
            <person name="Calef R."/>
            <person name="Tung C.H."/>
            <person name="Huang T.K."/>
            <person name="Schmutz J."/>
            <person name="Satoh N."/>
            <person name="Yu J.K."/>
            <person name="Putnam N.H."/>
            <person name="Green R.E."/>
            <person name="Rokhsar D.S."/>
        </authorList>
    </citation>
    <scope>NUCLEOTIDE SEQUENCE [LARGE SCALE GENOMIC DNA]</scope>
    <source>
        <strain evidence="21">S238N-H82</strain>
    </source>
</reference>
<evidence type="ECO:0000256" key="5">
    <source>
        <dbReference type="ARBA" id="ARBA00022514"/>
    </source>
</evidence>
<dbReference type="InterPro" id="IPR008983">
    <property type="entry name" value="Tumour_necrosis_fac-like_dom"/>
</dbReference>
<dbReference type="PANTHER" id="PTHR11471">
    <property type="entry name" value="TUMOR NECROSIS FACTOR FAMILY MEMBER"/>
    <property type="match status" value="1"/>
</dbReference>
<evidence type="ECO:0000256" key="19">
    <source>
        <dbReference type="SAM" id="Phobius"/>
    </source>
</evidence>
<evidence type="ECO:0000256" key="2">
    <source>
        <dbReference type="ARBA" id="ARBA00004613"/>
    </source>
</evidence>
<dbReference type="GO" id="GO:0006915">
    <property type="term" value="P:apoptotic process"/>
    <property type="evidence" value="ECO:0007669"/>
    <property type="project" value="UniProtKB-KW"/>
</dbReference>
<dbReference type="GeneID" id="118427975"/>
<evidence type="ECO:0000256" key="13">
    <source>
        <dbReference type="ARBA" id="ARBA00022989"/>
    </source>
</evidence>
<gene>
    <name evidence="22" type="primary">LOC118427975</name>
</gene>
<dbReference type="GO" id="GO:0006955">
    <property type="term" value="P:immune response"/>
    <property type="evidence" value="ECO:0007669"/>
    <property type="project" value="InterPro"/>
</dbReference>
<evidence type="ECO:0000256" key="4">
    <source>
        <dbReference type="ARBA" id="ARBA00022475"/>
    </source>
</evidence>
<dbReference type="Proteomes" id="UP000001554">
    <property type="component" value="Chromosome 12"/>
</dbReference>
<evidence type="ECO:0000256" key="16">
    <source>
        <dbReference type="ARBA" id="ARBA00063957"/>
    </source>
</evidence>
<keyword evidence="13 19" id="KW-1133">Transmembrane helix</keyword>
<evidence type="ECO:0000256" key="7">
    <source>
        <dbReference type="ARBA" id="ARBA00022553"/>
    </source>
</evidence>
<dbReference type="GO" id="GO:0043123">
    <property type="term" value="P:positive regulation of canonical NF-kappaB signal transduction"/>
    <property type="evidence" value="ECO:0000318"/>
    <property type="project" value="GO_Central"/>
</dbReference>
<evidence type="ECO:0000256" key="9">
    <source>
        <dbReference type="ARBA" id="ARBA00022703"/>
    </source>
</evidence>
<evidence type="ECO:0000256" key="17">
    <source>
        <dbReference type="ARBA" id="ARBA00074586"/>
    </source>
</evidence>
<keyword evidence="6" id="KW-0964">Secreted</keyword>
<keyword evidence="10" id="KW-0479">Metal-binding</keyword>
<keyword evidence="7" id="KW-0597">Phosphoprotein</keyword>
<organism evidence="21 22">
    <name type="scientific">Branchiostoma floridae</name>
    <name type="common">Florida lancelet</name>
    <name type="synonym">Amphioxus</name>
    <dbReference type="NCBI Taxonomy" id="7739"/>
    <lineage>
        <taxon>Eukaryota</taxon>
        <taxon>Metazoa</taxon>
        <taxon>Chordata</taxon>
        <taxon>Cephalochordata</taxon>
        <taxon>Leptocardii</taxon>
        <taxon>Amphioxiformes</taxon>
        <taxon>Branchiostomatidae</taxon>
        <taxon>Branchiostoma</taxon>
    </lineage>
</organism>
<dbReference type="GO" id="GO:0005125">
    <property type="term" value="F:cytokine activity"/>
    <property type="evidence" value="ECO:0000318"/>
    <property type="project" value="GO_Central"/>
</dbReference>
<dbReference type="GO" id="GO:0005886">
    <property type="term" value="C:plasma membrane"/>
    <property type="evidence" value="ECO:0007669"/>
    <property type="project" value="UniProtKB-SubCell"/>
</dbReference>
<evidence type="ECO:0000256" key="11">
    <source>
        <dbReference type="ARBA" id="ARBA00022833"/>
    </source>
</evidence>
<dbReference type="GO" id="GO:0007166">
    <property type="term" value="P:cell surface receptor signaling pathway"/>
    <property type="evidence" value="ECO:0000318"/>
    <property type="project" value="GO_Central"/>
</dbReference>
<keyword evidence="12" id="KW-0735">Signal-anchor</keyword>
<evidence type="ECO:0000256" key="3">
    <source>
        <dbReference type="ARBA" id="ARBA00008670"/>
    </source>
</evidence>
<evidence type="ECO:0000313" key="21">
    <source>
        <dbReference type="Proteomes" id="UP000001554"/>
    </source>
</evidence>
<evidence type="ECO:0000256" key="14">
    <source>
        <dbReference type="ARBA" id="ARBA00023136"/>
    </source>
</evidence>
<evidence type="ECO:0000256" key="8">
    <source>
        <dbReference type="ARBA" id="ARBA00022692"/>
    </source>
</evidence>
<comment type="function">
    <text evidence="15">Cytokine that binds to TNFRSF10A/TRAILR1, TNFRSF10B/TRAILR2, TNFRSF10C/TRAILR3, TNFRSF10D/TRAILR4 and possibly also to TNFRSF11B/OPG. Induces apoptosis. Its activity may be modulated by binding to the decoy receptors TNFRSF10C/TRAILR3, TNFRSF10D/TRAILR4 and TNFRSF11B/OPG that cannot induce apoptosis.</text>
</comment>
<dbReference type="GO" id="GO:0005164">
    <property type="term" value="F:tumor necrosis factor receptor binding"/>
    <property type="evidence" value="ECO:0007669"/>
    <property type="project" value="InterPro"/>
</dbReference>
<dbReference type="InterPro" id="IPR006052">
    <property type="entry name" value="TNF_dom"/>
</dbReference>
<dbReference type="InterPro" id="IPR006053">
    <property type="entry name" value="TNF"/>
</dbReference>
<keyword evidence="11" id="KW-0862">Zinc</keyword>
<dbReference type="GO" id="GO:2001238">
    <property type="term" value="P:positive regulation of extrinsic apoptotic signaling pathway"/>
    <property type="evidence" value="ECO:0000318"/>
    <property type="project" value="GO_Central"/>
</dbReference>
<proteinExistence type="inferred from homology"/>
<evidence type="ECO:0000256" key="1">
    <source>
        <dbReference type="ARBA" id="ARBA00004401"/>
    </source>
</evidence>
<evidence type="ECO:0000313" key="22">
    <source>
        <dbReference type="RefSeq" id="XP_035693834.1"/>
    </source>
</evidence>
<dbReference type="PRINTS" id="PR01234">
    <property type="entry name" value="TNECROSISFCT"/>
</dbReference>
<evidence type="ECO:0000256" key="18">
    <source>
        <dbReference type="ARBA" id="ARBA00083215"/>
    </source>
</evidence>
<evidence type="ECO:0000256" key="15">
    <source>
        <dbReference type="ARBA" id="ARBA00055277"/>
    </source>
</evidence>
<protein>
    <recommendedName>
        <fullName evidence="17">Tumor necrosis factor ligand superfamily member 10</fullName>
    </recommendedName>
    <alternativeName>
        <fullName evidence="18">TNF-related apoptosis-inducing ligand</fullName>
    </alternativeName>
</protein>
<dbReference type="RefSeq" id="XP_035693834.1">
    <property type="nucleotide sequence ID" value="XM_035837941.1"/>
</dbReference>
<comment type="subcellular location">
    <subcellularLocation>
        <location evidence="1">Cell membrane</location>
        <topology evidence="1">Single-pass type II membrane protein</topology>
    </subcellularLocation>
    <subcellularLocation>
        <location evidence="2">Secreted</location>
    </subcellularLocation>
</comment>
<name>A0A9J7M427_BRAFL</name>
<evidence type="ECO:0000259" key="20">
    <source>
        <dbReference type="PROSITE" id="PS50049"/>
    </source>
</evidence>
<comment type="subunit">
    <text evidence="16">Homotrimer. One TNFSF10 homotrimer interacts with three TNFSF10A mononers. One TNFSF10 homotrimer interacts with three TNFSF10B mononers.</text>
</comment>
<dbReference type="GO" id="GO:0005615">
    <property type="term" value="C:extracellular space"/>
    <property type="evidence" value="ECO:0000318"/>
    <property type="project" value="GO_Central"/>
</dbReference>
<dbReference type="AlphaFoldDB" id="A0A9J7M427"/>
<dbReference type="OrthoDB" id="5980568at2759"/>
<feature type="transmembrane region" description="Helical" evidence="19">
    <location>
        <begin position="24"/>
        <end position="50"/>
    </location>
</feature>
<dbReference type="CDD" id="cd00184">
    <property type="entry name" value="TNF"/>
    <property type="match status" value="1"/>
</dbReference>
<dbReference type="OMA" id="HTNDDKD"/>
<dbReference type="KEGG" id="bfo:118427975"/>
<keyword evidence="5" id="KW-0202">Cytokine</keyword>
<dbReference type="Gene3D" id="2.60.120.40">
    <property type="match status" value="1"/>
</dbReference>
<dbReference type="PANTHER" id="PTHR11471:SF13">
    <property type="entry name" value="TNF FAMILY PROFILE DOMAIN-CONTAINING PROTEIN"/>
    <property type="match status" value="1"/>
</dbReference>
<keyword evidence="21" id="KW-1185">Reference proteome</keyword>
<sequence length="290" mass="32509">MGGVDPYTNLKHADLTELKTKLSLLSAAVVLLVVVVVGLLVALVCVTVFLTEKVQDVQEVTEELGLPEGSVFKGEPGKGKTSIAAYVTGIIKQVLGNHTNDDKDKEDTGEFLLQGPFYRKDGEEEQTFLAKPMAHLTGSTLNRPQPLGHGHSNHSTLRVRHWESNQGLATLANGMKYRDGYIKVPQDGLYYVYSQLYFRYMRDSKESRSTDNHQLLHYTYKKSATYRDKQEVMKSARTKCWSKRSQYGLLSSYQGGVFRLRAGDRLFVQVSNVAMVSFEEAASYFGAFMI</sequence>
<dbReference type="Pfam" id="PF00229">
    <property type="entry name" value="TNF"/>
    <property type="match status" value="1"/>
</dbReference>
<dbReference type="SUPFAM" id="SSF49842">
    <property type="entry name" value="TNF-like"/>
    <property type="match status" value="1"/>
</dbReference>
<feature type="domain" description="THD" evidence="20">
    <location>
        <begin position="132"/>
        <end position="290"/>
    </location>
</feature>
<dbReference type="GO" id="GO:0046872">
    <property type="term" value="F:metal ion binding"/>
    <property type="evidence" value="ECO:0007669"/>
    <property type="project" value="UniProtKB-KW"/>
</dbReference>
<keyword evidence="8 19" id="KW-0812">Transmembrane</keyword>
<keyword evidence="4" id="KW-1003">Cell membrane</keyword>
<comment type="similarity">
    <text evidence="3">Belongs to the tumor necrosis factor family.</text>
</comment>
<accession>A0A9J7M427</accession>
<evidence type="ECO:0000256" key="6">
    <source>
        <dbReference type="ARBA" id="ARBA00022525"/>
    </source>
</evidence>
<dbReference type="SMART" id="SM00207">
    <property type="entry name" value="TNF"/>
    <property type="match status" value="1"/>
</dbReference>
<reference evidence="22" key="2">
    <citation type="submission" date="2025-08" db="UniProtKB">
        <authorList>
            <consortium name="RefSeq"/>
        </authorList>
    </citation>
    <scope>IDENTIFICATION</scope>
    <source>
        <strain evidence="22">S238N-H82</strain>
        <tissue evidence="22">Testes</tissue>
    </source>
</reference>
<evidence type="ECO:0000256" key="12">
    <source>
        <dbReference type="ARBA" id="ARBA00022968"/>
    </source>
</evidence>
<evidence type="ECO:0000256" key="10">
    <source>
        <dbReference type="ARBA" id="ARBA00022723"/>
    </source>
</evidence>
<dbReference type="FunFam" id="2.60.120.40:FF:000014">
    <property type="entry name" value="Tumor necrosis factor ligand superfamily member"/>
    <property type="match status" value="1"/>
</dbReference>